<keyword evidence="2" id="KW-1185">Reference proteome</keyword>
<accession>A0A1Y6D5B6</accession>
<protein>
    <submittedName>
        <fullName evidence="1">Uncharacterized protein</fullName>
    </submittedName>
</protein>
<reference evidence="1 2" key="1">
    <citation type="submission" date="2016-12" db="EMBL/GenBank/DDBJ databases">
        <authorList>
            <person name="Song W.-J."/>
            <person name="Kurnit D.M."/>
        </authorList>
    </citation>
    <scope>NUCLEOTIDE SEQUENCE [LARGE SCALE GENOMIC DNA]</scope>
    <source>
        <strain evidence="1 2">175</strain>
    </source>
</reference>
<evidence type="ECO:0000313" key="2">
    <source>
        <dbReference type="Proteomes" id="UP000192923"/>
    </source>
</evidence>
<proteinExistence type="predicted"/>
<dbReference type="EMBL" id="FXAM01000004">
    <property type="protein sequence ID" value="SMF97801.1"/>
    <property type="molecule type" value="Genomic_DNA"/>
</dbReference>
<name>A0A1Y6D5B6_9GAMM</name>
<evidence type="ECO:0000313" key="1">
    <source>
        <dbReference type="EMBL" id="SMF97801.1"/>
    </source>
</evidence>
<dbReference type="Proteomes" id="UP000192923">
    <property type="component" value="Unassembled WGS sequence"/>
</dbReference>
<organism evidence="1 2">
    <name type="scientific">Methylomagnum ishizawai</name>
    <dbReference type="NCBI Taxonomy" id="1760988"/>
    <lineage>
        <taxon>Bacteria</taxon>
        <taxon>Pseudomonadati</taxon>
        <taxon>Pseudomonadota</taxon>
        <taxon>Gammaproteobacteria</taxon>
        <taxon>Methylococcales</taxon>
        <taxon>Methylococcaceae</taxon>
        <taxon>Methylomagnum</taxon>
    </lineage>
</organism>
<dbReference type="AlphaFoldDB" id="A0A1Y6D5B6"/>
<gene>
    <name evidence="1" type="ORF">SAMN02949497_0067</name>
</gene>
<sequence length="110" mass="12540">MDARAGHREGQRMRLGRLGQPSRPFCVRFPARGWPTLGPKGPPSRAHPAHPAAMFKLFFNWPAWAIAVIYLHRSRPVFLPGNRRVEVRDAQGRRTGVWDHAGRKGWLRVA</sequence>